<keyword evidence="9" id="KW-1185">Reference proteome</keyword>
<gene>
    <name evidence="5 8" type="primary">rpsB</name>
    <name evidence="8" type="ORF">SSYRP_v1c06620</name>
</gene>
<comment type="similarity">
    <text evidence="1 5 6">Belongs to the universal ribosomal protein uS2 family.</text>
</comment>
<feature type="compositionally biased region" description="Basic and acidic residues" evidence="7">
    <location>
        <begin position="239"/>
        <end position="269"/>
    </location>
</feature>
<dbReference type="FunFam" id="1.10.287.610:FF:000001">
    <property type="entry name" value="30S ribosomal protein S2"/>
    <property type="match status" value="1"/>
</dbReference>
<keyword evidence="3 5" id="KW-0687">Ribonucleoprotein</keyword>
<dbReference type="CDD" id="cd01425">
    <property type="entry name" value="RPS2"/>
    <property type="match status" value="1"/>
</dbReference>
<evidence type="ECO:0000256" key="1">
    <source>
        <dbReference type="ARBA" id="ARBA00006242"/>
    </source>
</evidence>
<dbReference type="GO" id="GO:0022627">
    <property type="term" value="C:cytosolic small ribosomal subunit"/>
    <property type="evidence" value="ECO:0007669"/>
    <property type="project" value="TreeGrafter"/>
</dbReference>
<dbReference type="PATRIC" id="fig|1276229.3.peg.657"/>
<dbReference type="PANTHER" id="PTHR12534:SF0">
    <property type="entry name" value="SMALL RIBOSOMAL SUBUNIT PROTEIN US2M"/>
    <property type="match status" value="1"/>
</dbReference>
<dbReference type="HOGENOM" id="CLU_040318_0_3_14"/>
<evidence type="ECO:0000256" key="5">
    <source>
        <dbReference type="HAMAP-Rule" id="MF_00291"/>
    </source>
</evidence>
<dbReference type="AlphaFoldDB" id="R4U475"/>
<organism evidence="8 9">
    <name type="scientific">Spiroplasma syrphidicola EA-1</name>
    <dbReference type="NCBI Taxonomy" id="1276229"/>
    <lineage>
        <taxon>Bacteria</taxon>
        <taxon>Bacillati</taxon>
        <taxon>Mycoplasmatota</taxon>
        <taxon>Mollicutes</taxon>
        <taxon>Entomoplasmatales</taxon>
        <taxon>Spiroplasmataceae</taxon>
        <taxon>Spiroplasma</taxon>
    </lineage>
</organism>
<dbReference type="PRINTS" id="PR00395">
    <property type="entry name" value="RIBOSOMALS2"/>
</dbReference>
<dbReference type="InterPro" id="IPR005706">
    <property type="entry name" value="Ribosomal_uS2_bac/mit/plastid"/>
</dbReference>
<keyword evidence="2 5" id="KW-0689">Ribosomal protein</keyword>
<reference evidence="8 9" key="1">
    <citation type="journal article" date="2013" name="Genome Biol. Evol.">
        <title>Complete genomes of two dipteran-associated spiroplasmas provided insights into the origin, dynamics, and impacts of viral invasion in spiroplasma.</title>
        <authorList>
            <person name="Ku C."/>
            <person name="Lo W.S."/>
            <person name="Chen L.L."/>
            <person name="Kuo C.H."/>
        </authorList>
    </citation>
    <scope>NUCLEOTIDE SEQUENCE [LARGE SCALE GENOMIC DNA]</scope>
    <source>
        <strain evidence="8">EA-1</strain>
    </source>
</reference>
<dbReference type="Proteomes" id="UP000013963">
    <property type="component" value="Chromosome"/>
</dbReference>
<dbReference type="InterPro" id="IPR023591">
    <property type="entry name" value="Ribosomal_uS2_flav_dom_sf"/>
</dbReference>
<evidence type="ECO:0000256" key="6">
    <source>
        <dbReference type="RuleBase" id="RU003631"/>
    </source>
</evidence>
<feature type="region of interest" description="Disordered" evidence="7">
    <location>
        <begin position="233"/>
        <end position="283"/>
    </location>
</feature>
<dbReference type="KEGG" id="ssyr:SSYRP_v1c06620"/>
<dbReference type="EMBL" id="CP005078">
    <property type="protein sequence ID" value="AGM26252.1"/>
    <property type="molecule type" value="Genomic_DNA"/>
</dbReference>
<dbReference type="eggNOG" id="COG0052">
    <property type="taxonomic scope" value="Bacteria"/>
</dbReference>
<evidence type="ECO:0000256" key="3">
    <source>
        <dbReference type="ARBA" id="ARBA00023274"/>
    </source>
</evidence>
<dbReference type="InterPro" id="IPR018130">
    <property type="entry name" value="Ribosomal_uS2_CS"/>
</dbReference>
<sequence>MAKELTREMLWEAGAQFGHQTKRWNPKMKPYIYGEKNKVHIIDLQQTLWRLEDVKKLMATLATKKGKILFVGTKKQAKWIVKDAAERSENFYVNQRWLGGTLTNLKTIHLRVKRLWNIERQEKNGELKLLPKKEQILIKKEKEKLEKFLGGIKGMKELPQALFVVDPKEEYIAVKEAQKLRIPVIAICDTNVDPDGIDYIIPANDDTTRAIAIITHHIADLYGDAMGLKMPEPQFKPSEFVRREADDNRSDRREFGKRDFNRPDRREQSGPRPAATPVVEKPVVETAPVAEAAPIAEKAPVAEKTVEAPVSTPVEKAPVVEATNSVFAGIEVVDNDLEKSLTKLKVDQLEKIASEVGLKKAKKAEMIEQLTALLQISNNQIVKK</sequence>
<evidence type="ECO:0000256" key="2">
    <source>
        <dbReference type="ARBA" id="ARBA00022980"/>
    </source>
</evidence>
<protein>
    <recommendedName>
        <fullName evidence="4 5">Small ribosomal subunit protein uS2</fullName>
    </recommendedName>
</protein>
<dbReference type="Gene3D" id="3.40.50.10490">
    <property type="entry name" value="Glucose-6-phosphate isomerase like protein, domain 1"/>
    <property type="match status" value="1"/>
</dbReference>
<dbReference type="Gene3D" id="1.10.287.610">
    <property type="entry name" value="Helix hairpin bin"/>
    <property type="match status" value="1"/>
</dbReference>
<dbReference type="PANTHER" id="PTHR12534">
    <property type="entry name" value="30S RIBOSOMAL PROTEIN S2 PROKARYOTIC AND ORGANELLAR"/>
    <property type="match status" value="1"/>
</dbReference>
<dbReference type="Pfam" id="PF00318">
    <property type="entry name" value="Ribosomal_S2"/>
    <property type="match status" value="1"/>
</dbReference>
<dbReference type="RefSeq" id="WP_016340896.1">
    <property type="nucleotide sequence ID" value="NC_021284.1"/>
</dbReference>
<dbReference type="NCBIfam" id="TIGR01011">
    <property type="entry name" value="rpsB_bact"/>
    <property type="match status" value="1"/>
</dbReference>
<dbReference type="GO" id="GO:0003735">
    <property type="term" value="F:structural constituent of ribosome"/>
    <property type="evidence" value="ECO:0007669"/>
    <property type="project" value="InterPro"/>
</dbReference>
<feature type="compositionally biased region" description="Low complexity" evidence="7">
    <location>
        <begin position="273"/>
        <end position="283"/>
    </location>
</feature>
<evidence type="ECO:0000313" key="8">
    <source>
        <dbReference type="EMBL" id="AGM26252.1"/>
    </source>
</evidence>
<evidence type="ECO:0000256" key="7">
    <source>
        <dbReference type="SAM" id="MobiDB-lite"/>
    </source>
</evidence>
<proteinExistence type="inferred from homology"/>
<dbReference type="PROSITE" id="PS00963">
    <property type="entry name" value="RIBOSOMAL_S2_2"/>
    <property type="match status" value="1"/>
</dbReference>
<dbReference type="InterPro" id="IPR001865">
    <property type="entry name" value="Ribosomal_uS2"/>
</dbReference>
<dbReference type="HAMAP" id="MF_00291_B">
    <property type="entry name" value="Ribosomal_uS2_B"/>
    <property type="match status" value="1"/>
</dbReference>
<dbReference type="STRING" id="1276229.SSYRP_v1c06620"/>
<evidence type="ECO:0000256" key="4">
    <source>
        <dbReference type="ARBA" id="ARBA00035256"/>
    </source>
</evidence>
<dbReference type="GO" id="GO:0006412">
    <property type="term" value="P:translation"/>
    <property type="evidence" value="ECO:0007669"/>
    <property type="project" value="UniProtKB-UniRule"/>
</dbReference>
<accession>R4U475</accession>
<name>R4U475_9MOLU</name>
<dbReference type="SUPFAM" id="SSF52313">
    <property type="entry name" value="Ribosomal protein S2"/>
    <property type="match status" value="1"/>
</dbReference>
<dbReference type="OrthoDB" id="9808036at2"/>
<evidence type="ECO:0000313" key="9">
    <source>
        <dbReference type="Proteomes" id="UP000013963"/>
    </source>
</evidence>